<protein>
    <recommendedName>
        <fullName evidence="6">MYND-type domain-containing protein</fullName>
    </recommendedName>
</protein>
<accession>A0A5C2S9J9</accession>
<keyword evidence="3" id="KW-0862">Zinc</keyword>
<evidence type="ECO:0000256" key="3">
    <source>
        <dbReference type="ARBA" id="ARBA00022833"/>
    </source>
</evidence>
<name>A0A5C2S9J9_9APHY</name>
<evidence type="ECO:0000256" key="2">
    <source>
        <dbReference type="ARBA" id="ARBA00022771"/>
    </source>
</evidence>
<dbReference type="Proteomes" id="UP000313359">
    <property type="component" value="Unassembled WGS sequence"/>
</dbReference>
<feature type="domain" description="MYND-type" evidence="6">
    <location>
        <begin position="53"/>
        <end position="104"/>
    </location>
</feature>
<dbReference type="OrthoDB" id="2945048at2759"/>
<dbReference type="AlphaFoldDB" id="A0A5C2S9J9"/>
<dbReference type="GO" id="GO:0008270">
    <property type="term" value="F:zinc ion binding"/>
    <property type="evidence" value="ECO:0007669"/>
    <property type="project" value="UniProtKB-KW"/>
</dbReference>
<dbReference type="EMBL" id="ML122265">
    <property type="protein sequence ID" value="RPD60493.1"/>
    <property type="molecule type" value="Genomic_DNA"/>
</dbReference>
<evidence type="ECO:0000259" key="6">
    <source>
        <dbReference type="PROSITE" id="PS50865"/>
    </source>
</evidence>
<evidence type="ECO:0000256" key="5">
    <source>
        <dbReference type="SAM" id="MobiDB-lite"/>
    </source>
</evidence>
<dbReference type="InterPro" id="IPR002893">
    <property type="entry name" value="Znf_MYND"/>
</dbReference>
<proteinExistence type="predicted"/>
<dbReference type="SUPFAM" id="SSF144232">
    <property type="entry name" value="HIT/MYND zinc finger-like"/>
    <property type="match status" value="1"/>
</dbReference>
<gene>
    <name evidence="7" type="ORF">L227DRAFT_653208</name>
</gene>
<dbReference type="Gene3D" id="6.10.140.2220">
    <property type="match status" value="1"/>
</dbReference>
<evidence type="ECO:0000256" key="1">
    <source>
        <dbReference type="ARBA" id="ARBA00022723"/>
    </source>
</evidence>
<keyword evidence="8" id="KW-1185">Reference proteome</keyword>
<evidence type="ECO:0000256" key="4">
    <source>
        <dbReference type="PROSITE-ProRule" id="PRU00134"/>
    </source>
</evidence>
<reference evidence="7" key="1">
    <citation type="journal article" date="2018" name="Genome Biol. Evol.">
        <title>Genomics and development of Lentinus tigrinus, a white-rot wood-decaying mushroom with dimorphic fruiting bodies.</title>
        <authorList>
            <person name="Wu B."/>
            <person name="Xu Z."/>
            <person name="Knudson A."/>
            <person name="Carlson A."/>
            <person name="Chen N."/>
            <person name="Kovaka S."/>
            <person name="LaButti K."/>
            <person name="Lipzen A."/>
            <person name="Pennachio C."/>
            <person name="Riley R."/>
            <person name="Schakwitz W."/>
            <person name="Umezawa K."/>
            <person name="Ohm R.A."/>
            <person name="Grigoriev I.V."/>
            <person name="Nagy L.G."/>
            <person name="Gibbons J."/>
            <person name="Hibbett D."/>
        </authorList>
    </citation>
    <scope>NUCLEOTIDE SEQUENCE [LARGE SCALE GENOMIC DNA]</scope>
    <source>
        <strain evidence="7">ALCF2SS1-6</strain>
    </source>
</reference>
<evidence type="ECO:0000313" key="8">
    <source>
        <dbReference type="Proteomes" id="UP000313359"/>
    </source>
</evidence>
<keyword evidence="2 4" id="KW-0863">Zinc-finger</keyword>
<sequence>MTSRHAPAGLITNGDSQPEEEYDNWQEKPKCKHPYCRNGLFFDVEPPHTHAQCHNCHQMARCRDSANESGTFRLRRCANCHLDQYCSKECQKEAWRNPGSKEACKFFANLCKESARIAGTPNAWPDLAEWARFHHNAIMNATLACCIMNKDARPNVSSTHVLLLDVEYRNDPTIPVERKFDLITAEFLHKDDPQMVTLYPLVGASRDNAVLASKRECGASYWGTGSYLILTHFRLGDPQPGMEIVPYYKHFGIDKHYVMNAMLACRNPLFQLKENMELGRKMCFCCSGRPEGALECCCGGWTHEKRTDSDL</sequence>
<dbReference type="PROSITE" id="PS50865">
    <property type="entry name" value="ZF_MYND_2"/>
    <property type="match status" value="1"/>
</dbReference>
<feature type="region of interest" description="Disordered" evidence="5">
    <location>
        <begin position="1"/>
        <end position="22"/>
    </location>
</feature>
<organism evidence="7 8">
    <name type="scientific">Lentinus tigrinus ALCF2SS1-6</name>
    <dbReference type="NCBI Taxonomy" id="1328759"/>
    <lineage>
        <taxon>Eukaryota</taxon>
        <taxon>Fungi</taxon>
        <taxon>Dikarya</taxon>
        <taxon>Basidiomycota</taxon>
        <taxon>Agaricomycotina</taxon>
        <taxon>Agaricomycetes</taxon>
        <taxon>Polyporales</taxon>
        <taxon>Polyporaceae</taxon>
        <taxon>Lentinus</taxon>
    </lineage>
</organism>
<keyword evidence="1" id="KW-0479">Metal-binding</keyword>
<evidence type="ECO:0000313" key="7">
    <source>
        <dbReference type="EMBL" id="RPD60493.1"/>
    </source>
</evidence>